<dbReference type="AlphaFoldDB" id="A0A1I5R5H5"/>
<keyword evidence="1" id="KW-0812">Transmembrane</keyword>
<dbReference type="Pfam" id="PF00563">
    <property type="entry name" value="EAL"/>
    <property type="match status" value="1"/>
</dbReference>
<feature type="transmembrane region" description="Helical" evidence="1">
    <location>
        <begin position="6"/>
        <end position="21"/>
    </location>
</feature>
<dbReference type="PANTHER" id="PTHR33121:SF79">
    <property type="entry name" value="CYCLIC DI-GMP PHOSPHODIESTERASE PDED-RELATED"/>
    <property type="match status" value="1"/>
</dbReference>
<dbReference type="PROSITE" id="PS50883">
    <property type="entry name" value="EAL"/>
    <property type="match status" value="1"/>
</dbReference>
<dbReference type="Gene3D" id="3.20.20.450">
    <property type="entry name" value="EAL domain"/>
    <property type="match status" value="1"/>
</dbReference>
<evidence type="ECO:0000259" key="2">
    <source>
        <dbReference type="PROSITE" id="PS50883"/>
    </source>
</evidence>
<keyword evidence="4" id="KW-1185">Reference proteome</keyword>
<feature type="transmembrane region" description="Helical" evidence="1">
    <location>
        <begin position="102"/>
        <end position="120"/>
    </location>
</feature>
<feature type="transmembrane region" description="Helical" evidence="1">
    <location>
        <begin position="169"/>
        <end position="188"/>
    </location>
</feature>
<feature type="transmembrane region" description="Helical" evidence="1">
    <location>
        <begin position="72"/>
        <end position="90"/>
    </location>
</feature>
<name>A0A1I5R5H5_9FIRM</name>
<accession>A0A1I5R5H5</accession>
<proteinExistence type="predicted"/>
<feature type="transmembrane region" description="Helical" evidence="1">
    <location>
        <begin position="33"/>
        <end position="60"/>
    </location>
</feature>
<evidence type="ECO:0000313" key="3">
    <source>
        <dbReference type="EMBL" id="SFP53541.1"/>
    </source>
</evidence>
<dbReference type="Proteomes" id="UP000182624">
    <property type="component" value="Unassembled WGS sequence"/>
</dbReference>
<feature type="domain" description="EAL" evidence="2">
    <location>
        <begin position="372"/>
        <end position="629"/>
    </location>
</feature>
<evidence type="ECO:0000256" key="1">
    <source>
        <dbReference type="SAM" id="Phobius"/>
    </source>
</evidence>
<sequence>MEIRTPIVAIIVLSILIIIYLRKTKPQLSSSRVFFVFLVMAFINIVSEITECYVFIFLGGSFNALRRGVQNFYVGSLLICTYVMALYVYSKVTVKRGVSARVSAILAIPLVIGLISMLNGKVRYGRTQTGFYYNYGTMIIVCYFIGFFYLLAMVISILIYRKRLRREDFIALFSGALAWLLFAAYQYYTKGVQVSAIAMMVMALVVFLVIENPKELFERALPNVKNKDAFTMYLLEKYGHEKPFFIVSVIFTGKTSVQTAANRDELYKLQADVAELIQDKLDVDGYLSNWNTLSFVVVSPEKIEEFMNIINNYKVDGGNYKLTFAVIDALKCARDANEALQILTYVSGEYIYKQSSPNLVIDEKVIDKMRYRNTIEDVVRESVRNNAFEVYYQPILSVKDGTFSSAEALVRLKRPDSANYISPEDFIPISEKCGLIQQIDDLVFEKVCSFIAKENISSFGVKTIEVNLSGNEVVDYQAFERLSRKMEKYHIPPKFINFEITETAYINNDEAFRENVRKLKEMGSTFSMDDFGSGYSNLLEILKMDYILVKMDKEFIWSCLDKSKPENLKMLQYTINFLKEYGLHILAEGVETMDQAKILIDNGVEYLQGFYYSRPIPEKEYIEFLNTQKGLFESKVKGE</sequence>
<dbReference type="InterPro" id="IPR035919">
    <property type="entry name" value="EAL_sf"/>
</dbReference>
<dbReference type="CDD" id="cd01948">
    <property type="entry name" value="EAL"/>
    <property type="match status" value="1"/>
</dbReference>
<dbReference type="InterPro" id="IPR001633">
    <property type="entry name" value="EAL_dom"/>
</dbReference>
<gene>
    <name evidence="3" type="ORF">SAMN04487928_103126</name>
</gene>
<protein>
    <submittedName>
        <fullName evidence="3">EAL domain, c-di-GMP-specific phosphodiesterase class I (Or its enzymatically inactive variant)</fullName>
    </submittedName>
</protein>
<organism evidence="3 4">
    <name type="scientific">Butyrivibrio proteoclasticus</name>
    <dbReference type="NCBI Taxonomy" id="43305"/>
    <lineage>
        <taxon>Bacteria</taxon>
        <taxon>Bacillati</taxon>
        <taxon>Bacillota</taxon>
        <taxon>Clostridia</taxon>
        <taxon>Lachnospirales</taxon>
        <taxon>Lachnospiraceae</taxon>
        <taxon>Butyrivibrio</taxon>
    </lineage>
</organism>
<feature type="transmembrane region" description="Helical" evidence="1">
    <location>
        <begin position="194"/>
        <end position="210"/>
    </location>
</feature>
<reference evidence="4" key="1">
    <citation type="submission" date="2016-10" db="EMBL/GenBank/DDBJ databases">
        <authorList>
            <person name="Varghese N."/>
            <person name="Submissions S."/>
        </authorList>
    </citation>
    <scope>NUCLEOTIDE SEQUENCE [LARGE SCALE GENOMIC DNA]</scope>
    <source>
        <strain evidence="4">P18</strain>
    </source>
</reference>
<keyword evidence="1" id="KW-0472">Membrane</keyword>
<dbReference type="SUPFAM" id="SSF141868">
    <property type="entry name" value="EAL domain-like"/>
    <property type="match status" value="1"/>
</dbReference>
<evidence type="ECO:0000313" key="4">
    <source>
        <dbReference type="Proteomes" id="UP000182624"/>
    </source>
</evidence>
<dbReference type="OrthoDB" id="9805474at2"/>
<dbReference type="EMBL" id="FOXO01000003">
    <property type="protein sequence ID" value="SFP53541.1"/>
    <property type="molecule type" value="Genomic_DNA"/>
</dbReference>
<dbReference type="InterPro" id="IPR050706">
    <property type="entry name" value="Cyclic-di-GMP_PDE-like"/>
</dbReference>
<dbReference type="RefSeq" id="WP_074884211.1">
    <property type="nucleotide sequence ID" value="NZ_FOXO01000003.1"/>
</dbReference>
<dbReference type="PANTHER" id="PTHR33121">
    <property type="entry name" value="CYCLIC DI-GMP PHOSPHODIESTERASE PDEF"/>
    <property type="match status" value="1"/>
</dbReference>
<keyword evidence="1" id="KW-1133">Transmembrane helix</keyword>
<dbReference type="SMART" id="SM00052">
    <property type="entry name" value="EAL"/>
    <property type="match status" value="1"/>
</dbReference>
<dbReference type="GO" id="GO:0071111">
    <property type="term" value="F:cyclic-guanylate-specific phosphodiesterase activity"/>
    <property type="evidence" value="ECO:0007669"/>
    <property type="project" value="InterPro"/>
</dbReference>
<feature type="transmembrane region" description="Helical" evidence="1">
    <location>
        <begin position="132"/>
        <end position="160"/>
    </location>
</feature>